<dbReference type="OrthoDB" id="9095096at2"/>
<dbReference type="Pfam" id="PF09391">
    <property type="entry name" value="DUF2000"/>
    <property type="match status" value="1"/>
</dbReference>
<dbReference type="Proteomes" id="UP000321922">
    <property type="component" value="Unassembled WGS sequence"/>
</dbReference>
<evidence type="ECO:0000313" key="1">
    <source>
        <dbReference type="EMBL" id="GEM74842.1"/>
    </source>
</evidence>
<dbReference type="InterPro" id="IPR018988">
    <property type="entry name" value="DUF2000"/>
</dbReference>
<dbReference type="RefSeq" id="WP_039983692.1">
    <property type="nucleotide sequence ID" value="NZ_BAOJ01000281.1"/>
</dbReference>
<dbReference type="PIRSF" id="PIRSF033736">
    <property type="entry name" value="UCP033763"/>
    <property type="match status" value="1"/>
</dbReference>
<dbReference type="EMBL" id="BJXJ01000007">
    <property type="protein sequence ID" value="GEM74842.1"/>
    <property type="molecule type" value="Genomic_DNA"/>
</dbReference>
<dbReference type="InterPro" id="IPR017021">
    <property type="entry name" value="UCP033763"/>
</dbReference>
<organism evidence="1 2">
    <name type="scientific">Vibrio sagamiensis NBRC 104589</name>
    <dbReference type="NCBI Taxonomy" id="1219064"/>
    <lineage>
        <taxon>Bacteria</taxon>
        <taxon>Pseudomonadati</taxon>
        <taxon>Pseudomonadota</taxon>
        <taxon>Gammaproteobacteria</taxon>
        <taxon>Vibrionales</taxon>
        <taxon>Vibrionaceae</taxon>
        <taxon>Vibrio</taxon>
    </lineage>
</organism>
<dbReference type="InterPro" id="IPR023476">
    <property type="entry name" value="Pep_tRNA_hydro_II_dom_sf"/>
</dbReference>
<name>A0A511QEG4_9VIBR</name>
<sequence length="137" mass="14781">MKENKVVLVIDENLPTGVIANTAAVLGVSLGKLKPELVGNNLLDEVGSIHSGITTVPLPILKGNTGLLRTLREKLKEFEPELTVVDLIGATRTTKSYEDYTLVLSKTPISELEYQGIALAGDKKIINKFTGNLGLLR</sequence>
<accession>A0A511QEG4</accession>
<protein>
    <recommendedName>
        <fullName evidence="3">DUF2000 domain-containing protein</fullName>
    </recommendedName>
</protein>
<proteinExistence type="predicted"/>
<dbReference type="Gene3D" id="3.40.1490.10">
    <property type="entry name" value="Bit1"/>
    <property type="match status" value="1"/>
</dbReference>
<reference evidence="1 2" key="1">
    <citation type="submission" date="2019-07" db="EMBL/GenBank/DDBJ databases">
        <title>Whole genome shotgun sequence of Vibrio sagamiensis NBRC 104589.</title>
        <authorList>
            <person name="Hosoyama A."/>
            <person name="Uohara A."/>
            <person name="Ohji S."/>
            <person name="Ichikawa N."/>
        </authorList>
    </citation>
    <scope>NUCLEOTIDE SEQUENCE [LARGE SCALE GENOMIC DNA]</scope>
    <source>
        <strain evidence="1 2">NBRC 104589</strain>
    </source>
</reference>
<evidence type="ECO:0000313" key="2">
    <source>
        <dbReference type="Proteomes" id="UP000321922"/>
    </source>
</evidence>
<dbReference type="AlphaFoldDB" id="A0A511QEG4"/>
<keyword evidence="2" id="KW-1185">Reference proteome</keyword>
<evidence type="ECO:0008006" key="3">
    <source>
        <dbReference type="Google" id="ProtNLM"/>
    </source>
</evidence>
<dbReference type="SUPFAM" id="SSF102462">
    <property type="entry name" value="Peptidyl-tRNA hydrolase II"/>
    <property type="match status" value="1"/>
</dbReference>
<comment type="caution">
    <text evidence="1">The sequence shown here is derived from an EMBL/GenBank/DDBJ whole genome shotgun (WGS) entry which is preliminary data.</text>
</comment>
<gene>
    <name evidence="1" type="ORF">VSA01S_09540</name>
</gene>